<dbReference type="EMBL" id="CAJEWN010000020">
    <property type="protein sequence ID" value="CAD2137451.1"/>
    <property type="molecule type" value="Genomic_DNA"/>
</dbReference>
<dbReference type="InterPro" id="IPR008962">
    <property type="entry name" value="PapD-like_sf"/>
</dbReference>
<reference evidence="3 4" key="1">
    <citation type="submission" date="2020-08" db="EMBL/GenBank/DDBJ databases">
        <authorList>
            <person name="Koutsovoulos G."/>
            <person name="Danchin GJ E."/>
        </authorList>
    </citation>
    <scope>NUCLEOTIDE SEQUENCE [LARGE SCALE GENOMIC DNA]</scope>
</reference>
<accession>A0A6V7TX04</accession>
<sequence length="114" mass="12306">MAAFPVTLEPTTISVPAAGGSINLLLTNTSAEIRYSFKCKSTCNEFYRVNPVYGFVESGTSTQVEVLRLNGPPKSDDRMEILLAPVDPDINDPRSSFSDGSEPAHKFDIPLAAV</sequence>
<dbReference type="InterPro" id="IPR051774">
    <property type="entry name" value="Sperm-specific_class_P"/>
</dbReference>
<dbReference type="AlphaFoldDB" id="A0A6V7TX04"/>
<dbReference type="PANTHER" id="PTHR22947:SF3">
    <property type="entry name" value="MSP DOMAIN-CONTAINING PROTEIN-RELATED"/>
    <property type="match status" value="1"/>
</dbReference>
<evidence type="ECO:0000313" key="3">
    <source>
        <dbReference type="EMBL" id="CAD2137451.1"/>
    </source>
</evidence>
<evidence type="ECO:0000259" key="2">
    <source>
        <dbReference type="PROSITE" id="PS50202"/>
    </source>
</evidence>
<protein>
    <recommendedName>
        <fullName evidence="2">MSP domain-containing protein</fullName>
    </recommendedName>
</protein>
<dbReference type="PANTHER" id="PTHR22947">
    <property type="entry name" value="MAJOR SPERM PROTEIN"/>
    <property type="match status" value="1"/>
</dbReference>
<dbReference type="PROSITE" id="PS50202">
    <property type="entry name" value="MSP"/>
    <property type="match status" value="1"/>
</dbReference>
<organism evidence="3 4">
    <name type="scientific">Meloidogyne enterolobii</name>
    <name type="common">Root-knot nematode worm</name>
    <name type="synonym">Meloidogyne mayaguensis</name>
    <dbReference type="NCBI Taxonomy" id="390850"/>
    <lineage>
        <taxon>Eukaryota</taxon>
        <taxon>Metazoa</taxon>
        <taxon>Ecdysozoa</taxon>
        <taxon>Nematoda</taxon>
        <taxon>Chromadorea</taxon>
        <taxon>Rhabditida</taxon>
        <taxon>Tylenchina</taxon>
        <taxon>Tylenchomorpha</taxon>
        <taxon>Tylenchoidea</taxon>
        <taxon>Meloidogynidae</taxon>
        <taxon>Meloidogyninae</taxon>
        <taxon>Meloidogyne</taxon>
    </lineage>
</organism>
<dbReference type="Gene3D" id="2.60.40.10">
    <property type="entry name" value="Immunoglobulins"/>
    <property type="match status" value="1"/>
</dbReference>
<dbReference type="OrthoDB" id="264603at2759"/>
<dbReference type="Proteomes" id="UP000580250">
    <property type="component" value="Unassembled WGS sequence"/>
</dbReference>
<comment type="caution">
    <text evidence="3">The sequence shown here is derived from an EMBL/GenBank/DDBJ whole genome shotgun (WGS) entry which is preliminary data.</text>
</comment>
<dbReference type="SUPFAM" id="SSF49354">
    <property type="entry name" value="PapD-like"/>
    <property type="match status" value="1"/>
</dbReference>
<proteinExistence type="predicted"/>
<feature type="region of interest" description="Disordered" evidence="1">
    <location>
        <begin position="86"/>
        <end position="114"/>
    </location>
</feature>
<gene>
    <name evidence="3" type="ORF">MENT_LOCUS5436</name>
</gene>
<evidence type="ECO:0000256" key="1">
    <source>
        <dbReference type="SAM" id="MobiDB-lite"/>
    </source>
</evidence>
<dbReference type="InterPro" id="IPR000535">
    <property type="entry name" value="MSP_dom"/>
</dbReference>
<feature type="domain" description="MSP" evidence="2">
    <location>
        <begin position="5"/>
        <end position="114"/>
    </location>
</feature>
<dbReference type="InterPro" id="IPR013783">
    <property type="entry name" value="Ig-like_fold"/>
</dbReference>
<dbReference type="Pfam" id="PF00635">
    <property type="entry name" value="Motile_Sperm"/>
    <property type="match status" value="1"/>
</dbReference>
<name>A0A6V7TX04_MELEN</name>
<evidence type="ECO:0000313" key="4">
    <source>
        <dbReference type="Proteomes" id="UP000580250"/>
    </source>
</evidence>